<comment type="caution">
    <text evidence="9">The sequence shown here is derived from an EMBL/GenBank/DDBJ whole genome shotgun (WGS) entry which is preliminary data.</text>
</comment>
<dbReference type="GO" id="GO:0050479">
    <property type="term" value="F:glyceryl-ether monooxygenase activity"/>
    <property type="evidence" value="ECO:0007669"/>
    <property type="project" value="TreeGrafter"/>
</dbReference>
<evidence type="ECO:0000256" key="7">
    <source>
        <dbReference type="SAM" id="Phobius"/>
    </source>
</evidence>
<sequence>MDTVFSSPLPLGFLGPTSGLVFLVLAGCALLEGAVWSYRTPGSYDWRASTASLADALIRRGLDLALSLSLTTHLFLLAHQYRLQSIEMSGFWAFVLLFVGQEFCYYWFHRASHRTRWFWASHLVHHSPNQLSLATAMRLGWTGKLAGTGLFFTPLVWIGFPIQAVAAAIALNLLYQFWIHAPWIPKLGPLEWVLNTPTHHKVHHGSNPEYLDANYGGVLIIFDRLFGSFCEHREDIPIRYGLTEPLYSHNPIYIALHGWVELWKAQQPIRGTGAKLRFLLSPP</sequence>
<dbReference type="GO" id="GO:0008610">
    <property type="term" value="P:lipid biosynthetic process"/>
    <property type="evidence" value="ECO:0007669"/>
    <property type="project" value="InterPro"/>
</dbReference>
<evidence type="ECO:0000313" key="9">
    <source>
        <dbReference type="EMBL" id="TWH75987.1"/>
    </source>
</evidence>
<keyword evidence="6 7" id="KW-0472">Membrane</keyword>
<dbReference type="InterPro" id="IPR006694">
    <property type="entry name" value="Fatty_acid_hydroxylase"/>
</dbReference>
<feature type="transmembrane region" description="Helical" evidence="7">
    <location>
        <begin position="12"/>
        <end position="37"/>
    </location>
</feature>
<evidence type="ECO:0000313" key="10">
    <source>
        <dbReference type="Proteomes" id="UP000319627"/>
    </source>
</evidence>
<keyword evidence="5" id="KW-0443">Lipid metabolism</keyword>
<feature type="transmembrane region" description="Helical" evidence="7">
    <location>
        <begin position="57"/>
        <end position="78"/>
    </location>
</feature>
<comment type="subcellular location">
    <subcellularLocation>
        <location evidence="1">Endomembrane system</location>
        <topology evidence="1">Multi-pass membrane protein</topology>
    </subcellularLocation>
</comment>
<dbReference type="PANTHER" id="PTHR21624">
    <property type="entry name" value="STEROL DESATURASE-RELATED PROTEIN"/>
    <property type="match status" value="1"/>
</dbReference>
<dbReference type="GO" id="GO:0005506">
    <property type="term" value="F:iron ion binding"/>
    <property type="evidence" value="ECO:0007669"/>
    <property type="project" value="InterPro"/>
</dbReference>
<dbReference type="EMBL" id="VLKG01000004">
    <property type="protein sequence ID" value="TWH75987.1"/>
    <property type="molecule type" value="Genomic_DNA"/>
</dbReference>
<dbReference type="InterPro" id="IPR051689">
    <property type="entry name" value="Sterol_desaturase/TMEM195"/>
</dbReference>
<dbReference type="OrthoDB" id="9770329at2"/>
<dbReference type="GO" id="GO:0016020">
    <property type="term" value="C:membrane"/>
    <property type="evidence" value="ECO:0007669"/>
    <property type="project" value="GOC"/>
</dbReference>
<evidence type="ECO:0000256" key="5">
    <source>
        <dbReference type="ARBA" id="ARBA00023098"/>
    </source>
</evidence>
<evidence type="ECO:0000256" key="4">
    <source>
        <dbReference type="ARBA" id="ARBA00023002"/>
    </source>
</evidence>
<organism evidence="9 10">
    <name type="scientific">Azomonas agilis</name>
    <dbReference type="NCBI Taxonomy" id="116849"/>
    <lineage>
        <taxon>Bacteria</taxon>
        <taxon>Pseudomonadati</taxon>
        <taxon>Pseudomonadota</taxon>
        <taxon>Gammaproteobacteria</taxon>
        <taxon>Pseudomonadales</taxon>
        <taxon>Pseudomonadaceae</taxon>
        <taxon>Azomonas</taxon>
    </lineage>
</organism>
<evidence type="ECO:0000256" key="2">
    <source>
        <dbReference type="ARBA" id="ARBA00022692"/>
    </source>
</evidence>
<dbReference type="AlphaFoldDB" id="A0A562IYE7"/>
<evidence type="ECO:0000256" key="3">
    <source>
        <dbReference type="ARBA" id="ARBA00022989"/>
    </source>
</evidence>
<dbReference type="GO" id="GO:0012505">
    <property type="term" value="C:endomembrane system"/>
    <property type="evidence" value="ECO:0007669"/>
    <property type="project" value="UniProtKB-SubCell"/>
</dbReference>
<name>A0A562IYE7_9GAMM</name>
<keyword evidence="3 7" id="KW-1133">Transmembrane helix</keyword>
<evidence type="ECO:0000259" key="8">
    <source>
        <dbReference type="Pfam" id="PF04116"/>
    </source>
</evidence>
<reference evidence="9 10" key="1">
    <citation type="submission" date="2019-07" db="EMBL/GenBank/DDBJ databases">
        <title>Genomic Encyclopedia of Type Strains, Phase I: the one thousand microbial genomes (KMG-I) project.</title>
        <authorList>
            <person name="Kyrpides N."/>
        </authorList>
    </citation>
    <scope>NUCLEOTIDE SEQUENCE [LARGE SCALE GENOMIC DNA]</scope>
    <source>
        <strain evidence="9 10">DSM 375</strain>
    </source>
</reference>
<keyword evidence="2 7" id="KW-0812">Transmembrane</keyword>
<evidence type="ECO:0000256" key="6">
    <source>
        <dbReference type="ARBA" id="ARBA00023136"/>
    </source>
</evidence>
<proteinExistence type="predicted"/>
<dbReference type="PANTHER" id="PTHR21624:SF1">
    <property type="entry name" value="ALKYLGLYCEROL MONOOXYGENASE"/>
    <property type="match status" value="1"/>
</dbReference>
<keyword evidence="4" id="KW-0560">Oxidoreductase</keyword>
<evidence type="ECO:0000256" key="1">
    <source>
        <dbReference type="ARBA" id="ARBA00004127"/>
    </source>
</evidence>
<keyword evidence="10" id="KW-1185">Reference proteome</keyword>
<dbReference type="GO" id="GO:0006643">
    <property type="term" value="P:membrane lipid metabolic process"/>
    <property type="evidence" value="ECO:0007669"/>
    <property type="project" value="TreeGrafter"/>
</dbReference>
<dbReference type="Pfam" id="PF04116">
    <property type="entry name" value="FA_hydroxylase"/>
    <property type="match status" value="1"/>
</dbReference>
<feature type="transmembrane region" description="Helical" evidence="7">
    <location>
        <begin position="90"/>
        <end position="108"/>
    </location>
</feature>
<accession>A0A562IYE7</accession>
<protein>
    <submittedName>
        <fullName evidence="9">Sterol desaturase/sphingolipid hydroxylase (Fatty acid hydroxylase superfamily)</fullName>
    </submittedName>
</protein>
<feature type="domain" description="Fatty acid hydroxylase" evidence="8">
    <location>
        <begin position="94"/>
        <end position="228"/>
    </location>
</feature>
<gene>
    <name evidence="9" type="ORF">LX59_01497</name>
</gene>
<dbReference type="Proteomes" id="UP000319627">
    <property type="component" value="Unassembled WGS sequence"/>
</dbReference>
<feature type="transmembrane region" description="Helical" evidence="7">
    <location>
        <begin position="155"/>
        <end position="175"/>
    </location>
</feature>
<dbReference type="RefSeq" id="WP_144571211.1">
    <property type="nucleotide sequence ID" value="NZ_VLKG01000004.1"/>
</dbReference>